<dbReference type="SMART" id="SM00774">
    <property type="entry name" value="WRKY"/>
    <property type="match status" value="1"/>
</dbReference>
<comment type="subcellular location">
    <subcellularLocation>
        <location evidence="1">Nucleus</location>
    </subcellularLocation>
</comment>
<evidence type="ECO:0000313" key="9">
    <source>
        <dbReference type="Proteomes" id="UP000652761"/>
    </source>
</evidence>
<sequence length="300" mass="32188">MDDWSSISGPLELSVEDTSWAFACGGVDADAASASYFCGSAIGEFPWHLTTDATGPPPDLDEVAEVAPPAEEHRSPAALGREAEDEASRAADDPSSSSSGEPRAVAGAPVDGPPNPGGNPAGTANKGAKKGLKRTRQPRYAFMTKSEVDHLEDGYRWRKYGQKAVKNSPHPRSYYRCTNSRCQVKKRVERSSDDPSIVITTYEGQHCHHAVAFPRAGPAHAHVDAAAFAQQFPAPSLYPLPAVQFHASRPIGHVWPQISRPAVQDHARALFMTEQLQTMVPADHGLLGDIYGPCRNGTNG</sequence>
<keyword evidence="5" id="KW-0539">Nucleus</keyword>
<feature type="compositionally biased region" description="Basic residues" evidence="6">
    <location>
        <begin position="127"/>
        <end position="137"/>
    </location>
</feature>
<evidence type="ECO:0000256" key="1">
    <source>
        <dbReference type="ARBA" id="ARBA00004123"/>
    </source>
</evidence>
<accession>A0A843XEZ9</accession>
<dbReference type="AlphaFoldDB" id="A0A843XEZ9"/>
<feature type="compositionally biased region" description="Low complexity" evidence="6">
    <location>
        <begin position="93"/>
        <end position="110"/>
    </location>
</feature>
<dbReference type="GO" id="GO:0043565">
    <property type="term" value="F:sequence-specific DNA binding"/>
    <property type="evidence" value="ECO:0007669"/>
    <property type="project" value="InterPro"/>
</dbReference>
<evidence type="ECO:0000256" key="4">
    <source>
        <dbReference type="ARBA" id="ARBA00023163"/>
    </source>
</evidence>
<evidence type="ECO:0000256" key="6">
    <source>
        <dbReference type="SAM" id="MobiDB-lite"/>
    </source>
</evidence>
<dbReference type="InterPro" id="IPR003657">
    <property type="entry name" value="WRKY_dom"/>
</dbReference>
<gene>
    <name evidence="8" type="ORF">Taro_050823</name>
</gene>
<feature type="domain" description="WRKY" evidence="7">
    <location>
        <begin position="146"/>
        <end position="211"/>
    </location>
</feature>
<evidence type="ECO:0000313" key="8">
    <source>
        <dbReference type="EMBL" id="MQM17843.1"/>
    </source>
</evidence>
<dbReference type="Proteomes" id="UP000652761">
    <property type="component" value="Unassembled WGS sequence"/>
</dbReference>
<dbReference type="EMBL" id="NMUH01007802">
    <property type="protein sequence ID" value="MQM17843.1"/>
    <property type="molecule type" value="Genomic_DNA"/>
</dbReference>
<feature type="region of interest" description="Disordered" evidence="6">
    <location>
        <begin position="49"/>
        <end position="139"/>
    </location>
</feature>
<dbReference type="InterPro" id="IPR036576">
    <property type="entry name" value="WRKY_dom_sf"/>
</dbReference>
<name>A0A843XEZ9_COLES</name>
<dbReference type="SUPFAM" id="SSF118290">
    <property type="entry name" value="WRKY DNA-binding domain"/>
    <property type="match status" value="1"/>
</dbReference>
<dbReference type="InterPro" id="IPR044810">
    <property type="entry name" value="WRKY_plant"/>
</dbReference>
<dbReference type="GO" id="GO:0003700">
    <property type="term" value="F:DNA-binding transcription factor activity"/>
    <property type="evidence" value="ECO:0007669"/>
    <property type="project" value="InterPro"/>
</dbReference>
<dbReference type="PROSITE" id="PS50811">
    <property type="entry name" value="WRKY"/>
    <property type="match status" value="1"/>
</dbReference>
<evidence type="ECO:0000259" key="7">
    <source>
        <dbReference type="PROSITE" id="PS50811"/>
    </source>
</evidence>
<organism evidence="8 9">
    <name type="scientific">Colocasia esculenta</name>
    <name type="common">Wild taro</name>
    <name type="synonym">Arum esculentum</name>
    <dbReference type="NCBI Taxonomy" id="4460"/>
    <lineage>
        <taxon>Eukaryota</taxon>
        <taxon>Viridiplantae</taxon>
        <taxon>Streptophyta</taxon>
        <taxon>Embryophyta</taxon>
        <taxon>Tracheophyta</taxon>
        <taxon>Spermatophyta</taxon>
        <taxon>Magnoliopsida</taxon>
        <taxon>Liliopsida</taxon>
        <taxon>Araceae</taxon>
        <taxon>Aroideae</taxon>
        <taxon>Colocasieae</taxon>
        <taxon>Colocasia</taxon>
    </lineage>
</organism>
<keyword evidence="4" id="KW-0804">Transcription</keyword>
<comment type="caution">
    <text evidence="8">The sequence shown here is derived from an EMBL/GenBank/DDBJ whole genome shotgun (WGS) entry which is preliminary data.</text>
</comment>
<keyword evidence="9" id="KW-1185">Reference proteome</keyword>
<dbReference type="PANTHER" id="PTHR31221:SF334">
    <property type="entry name" value="WRKY TRANSCRIPTION FACTOR 57-RELATED"/>
    <property type="match status" value="1"/>
</dbReference>
<protein>
    <recommendedName>
        <fullName evidence="7">WRKY domain-containing protein</fullName>
    </recommendedName>
</protein>
<dbReference type="Pfam" id="PF03106">
    <property type="entry name" value="WRKY"/>
    <property type="match status" value="1"/>
</dbReference>
<proteinExistence type="predicted"/>
<dbReference type="GO" id="GO:0005634">
    <property type="term" value="C:nucleus"/>
    <property type="evidence" value="ECO:0007669"/>
    <property type="project" value="UniProtKB-SubCell"/>
</dbReference>
<evidence type="ECO:0000256" key="5">
    <source>
        <dbReference type="ARBA" id="ARBA00023242"/>
    </source>
</evidence>
<dbReference type="FunFam" id="2.20.25.80:FF:000003">
    <property type="entry name" value="WRKY transcription factor 57"/>
    <property type="match status" value="1"/>
</dbReference>
<evidence type="ECO:0000256" key="2">
    <source>
        <dbReference type="ARBA" id="ARBA00023015"/>
    </source>
</evidence>
<reference evidence="8" key="1">
    <citation type="submission" date="2017-07" db="EMBL/GenBank/DDBJ databases">
        <title>Taro Niue Genome Assembly and Annotation.</title>
        <authorList>
            <person name="Atibalentja N."/>
            <person name="Keating K."/>
            <person name="Fields C.J."/>
        </authorList>
    </citation>
    <scope>NUCLEOTIDE SEQUENCE</scope>
    <source>
        <strain evidence="8">Niue_2</strain>
        <tissue evidence="8">Leaf</tissue>
    </source>
</reference>
<dbReference type="OrthoDB" id="771376at2759"/>
<keyword evidence="3" id="KW-0238">DNA-binding</keyword>
<dbReference type="Gene3D" id="2.20.25.80">
    <property type="entry name" value="WRKY domain"/>
    <property type="match status" value="1"/>
</dbReference>
<evidence type="ECO:0000256" key="3">
    <source>
        <dbReference type="ARBA" id="ARBA00023125"/>
    </source>
</evidence>
<dbReference type="PANTHER" id="PTHR31221">
    <property type="entry name" value="WRKY TRANSCRIPTION FACTOR PROTEIN 1-RELATED"/>
    <property type="match status" value="1"/>
</dbReference>
<keyword evidence="2" id="KW-0805">Transcription regulation</keyword>